<dbReference type="GO" id="GO:0003677">
    <property type="term" value="F:DNA binding"/>
    <property type="evidence" value="ECO:0007669"/>
    <property type="project" value="InterPro"/>
</dbReference>
<keyword evidence="3" id="KW-1185">Reference proteome</keyword>
<evidence type="ECO:0000313" key="2">
    <source>
        <dbReference type="EMBL" id="KRM69735.1"/>
    </source>
</evidence>
<comment type="caution">
    <text evidence="2">The sequence shown here is derived from an EMBL/GenBank/DDBJ whole genome shotgun (WGS) entry which is preliminary data.</text>
</comment>
<organism evidence="2 3">
    <name type="scientific">Apilactobacillus ozensis DSM 23829 = JCM 17196</name>
    <dbReference type="NCBI Taxonomy" id="1423781"/>
    <lineage>
        <taxon>Bacteria</taxon>
        <taxon>Bacillati</taxon>
        <taxon>Bacillota</taxon>
        <taxon>Bacilli</taxon>
        <taxon>Lactobacillales</taxon>
        <taxon>Lactobacillaceae</taxon>
        <taxon>Apilactobacillus</taxon>
    </lineage>
</organism>
<dbReference type="SMART" id="SM00850">
    <property type="entry name" value="LytTR"/>
    <property type="match status" value="1"/>
</dbReference>
<evidence type="ECO:0000259" key="1">
    <source>
        <dbReference type="PROSITE" id="PS50930"/>
    </source>
</evidence>
<name>A0A0R2AS93_9LACO</name>
<dbReference type="Proteomes" id="UP000052012">
    <property type="component" value="Unassembled WGS sequence"/>
</dbReference>
<dbReference type="PROSITE" id="PS50930">
    <property type="entry name" value="HTH_LYTTR"/>
    <property type="match status" value="1"/>
</dbReference>
<dbReference type="EMBL" id="AYYQ01000002">
    <property type="protein sequence ID" value="KRM69735.1"/>
    <property type="molecule type" value="Genomic_DNA"/>
</dbReference>
<dbReference type="RefSeq" id="WP_056965620.1">
    <property type="nucleotide sequence ID" value="NZ_AYYQ01000002.1"/>
</dbReference>
<dbReference type="Pfam" id="PF04397">
    <property type="entry name" value="LytTR"/>
    <property type="match status" value="1"/>
</dbReference>
<accession>A0A0R2AS93</accession>
<feature type="domain" description="HTH LytTR-type" evidence="1">
    <location>
        <begin position="47"/>
        <end position="150"/>
    </location>
</feature>
<evidence type="ECO:0000313" key="3">
    <source>
        <dbReference type="Proteomes" id="UP000052012"/>
    </source>
</evidence>
<dbReference type="Gene3D" id="2.40.50.1020">
    <property type="entry name" value="LytTr DNA-binding domain"/>
    <property type="match status" value="1"/>
</dbReference>
<dbReference type="STRING" id="1423781.FD06_GL000908"/>
<dbReference type="GO" id="GO:0000156">
    <property type="term" value="F:phosphorelay response regulator activity"/>
    <property type="evidence" value="ECO:0007669"/>
    <property type="project" value="InterPro"/>
</dbReference>
<protein>
    <recommendedName>
        <fullName evidence="1">HTH LytTR-type domain-containing protein</fullName>
    </recommendedName>
</protein>
<dbReference type="InterPro" id="IPR007492">
    <property type="entry name" value="LytTR_DNA-bd_dom"/>
</dbReference>
<dbReference type="PANTHER" id="PTHR37299">
    <property type="entry name" value="TRANSCRIPTIONAL REGULATOR-RELATED"/>
    <property type="match status" value="1"/>
</dbReference>
<proteinExistence type="predicted"/>
<reference evidence="2 3" key="1">
    <citation type="journal article" date="2015" name="Genome Announc.">
        <title>Expanding the biotechnology potential of lactobacilli through comparative genomics of 213 strains and associated genera.</title>
        <authorList>
            <person name="Sun Z."/>
            <person name="Harris H.M."/>
            <person name="McCann A."/>
            <person name="Guo C."/>
            <person name="Argimon S."/>
            <person name="Zhang W."/>
            <person name="Yang X."/>
            <person name="Jeffery I.B."/>
            <person name="Cooney J.C."/>
            <person name="Kagawa T.F."/>
            <person name="Liu W."/>
            <person name="Song Y."/>
            <person name="Salvetti E."/>
            <person name="Wrobel A."/>
            <person name="Rasinkangas P."/>
            <person name="Parkhill J."/>
            <person name="Rea M.C."/>
            <person name="O'Sullivan O."/>
            <person name="Ritari J."/>
            <person name="Douillard F.P."/>
            <person name="Paul Ross R."/>
            <person name="Yang R."/>
            <person name="Briner A.E."/>
            <person name="Felis G.E."/>
            <person name="de Vos W.M."/>
            <person name="Barrangou R."/>
            <person name="Klaenhammer T.R."/>
            <person name="Caufield P.W."/>
            <person name="Cui Y."/>
            <person name="Zhang H."/>
            <person name="O'Toole P.W."/>
        </authorList>
    </citation>
    <scope>NUCLEOTIDE SEQUENCE [LARGE SCALE GENOMIC DNA]</scope>
    <source>
        <strain evidence="2 3">DSM 23829</strain>
    </source>
</reference>
<dbReference type="PANTHER" id="PTHR37299:SF4">
    <property type="entry name" value="TRANSCRIPTIONAL REGULATOR"/>
    <property type="match status" value="1"/>
</dbReference>
<dbReference type="InterPro" id="IPR046947">
    <property type="entry name" value="LytR-like"/>
</dbReference>
<gene>
    <name evidence="2" type="ORF">FD06_GL000908</name>
</gene>
<sequence>MKINFSQDNNLDEHEILVDVHASQLSSEVVDLIHKLESFEENSSKHVSIYYRDQFIMLNQSDVISVEVLKNKLTINTTKNTYETNGSLKNMVDKLNHDFIQISKFAVVNINHLKSMETAFSGNMTAFLTNGLKVHVSRKYLPNLKQRLGI</sequence>
<dbReference type="PATRIC" id="fig|1423781.4.peg.942"/>
<dbReference type="AlphaFoldDB" id="A0A0R2AS93"/>